<organism evidence="3 4">
    <name type="scientific">Mycoplana azooxidifex</name>
    <dbReference type="NCBI Taxonomy" id="1636188"/>
    <lineage>
        <taxon>Bacteria</taxon>
        <taxon>Pseudomonadati</taxon>
        <taxon>Pseudomonadota</taxon>
        <taxon>Alphaproteobacteria</taxon>
        <taxon>Hyphomicrobiales</taxon>
        <taxon>Rhizobiaceae</taxon>
        <taxon>Mycoplana</taxon>
    </lineage>
</organism>
<dbReference type="InterPro" id="IPR050423">
    <property type="entry name" value="UPF0337_stress_rsp"/>
</dbReference>
<evidence type="ECO:0000256" key="1">
    <source>
        <dbReference type="ARBA" id="ARBA00009129"/>
    </source>
</evidence>
<evidence type="ECO:0000313" key="3">
    <source>
        <dbReference type="EMBL" id="MBB3979195.1"/>
    </source>
</evidence>
<dbReference type="Gene3D" id="1.10.1470.10">
    <property type="entry name" value="YjbJ"/>
    <property type="match status" value="1"/>
</dbReference>
<dbReference type="SUPFAM" id="SSF69047">
    <property type="entry name" value="Hypothetical protein YjbJ"/>
    <property type="match status" value="1"/>
</dbReference>
<protein>
    <submittedName>
        <fullName evidence="3">Uncharacterized protein YjbJ (UPF0337 family)</fullName>
    </submittedName>
</protein>
<feature type="domain" description="CsbD-like" evidence="2">
    <location>
        <begin position="4"/>
        <end position="56"/>
    </location>
</feature>
<dbReference type="PANTHER" id="PTHR34977">
    <property type="entry name" value="UPF0337 PROTEIN YJBJ"/>
    <property type="match status" value="1"/>
</dbReference>
<dbReference type="PANTHER" id="PTHR34977:SF1">
    <property type="entry name" value="UPF0337 PROTEIN YJBJ"/>
    <property type="match status" value="1"/>
</dbReference>
<accession>A0A7W6D9N7</accession>
<comment type="caution">
    <text evidence="3">The sequence shown here is derived from an EMBL/GenBank/DDBJ whole genome shotgun (WGS) entry which is preliminary data.</text>
</comment>
<dbReference type="PIRSF" id="PIRSF039008">
    <property type="entry name" value="YjbJ"/>
    <property type="match status" value="1"/>
</dbReference>
<evidence type="ECO:0000259" key="2">
    <source>
        <dbReference type="Pfam" id="PF05532"/>
    </source>
</evidence>
<proteinExistence type="inferred from homology"/>
<dbReference type="Proteomes" id="UP000574761">
    <property type="component" value="Unassembled WGS sequence"/>
</dbReference>
<dbReference type="InterPro" id="IPR008462">
    <property type="entry name" value="CsbD"/>
</dbReference>
<name>A0A7W6D9N7_9HYPH</name>
<dbReference type="EMBL" id="JACIEE010000010">
    <property type="protein sequence ID" value="MBB3979195.1"/>
    <property type="molecule type" value="Genomic_DNA"/>
</dbReference>
<dbReference type="Pfam" id="PF05532">
    <property type="entry name" value="CsbD"/>
    <property type="match status" value="1"/>
</dbReference>
<keyword evidence="4" id="KW-1185">Reference proteome</keyword>
<dbReference type="InterPro" id="IPR026042">
    <property type="entry name" value="YjbJ"/>
</dbReference>
<gene>
    <name evidence="3" type="ORF">GGQ64_004435</name>
</gene>
<dbReference type="InterPro" id="IPR036629">
    <property type="entry name" value="YjbJ_sf"/>
</dbReference>
<dbReference type="RefSeq" id="WP_183807448.1">
    <property type="nucleotide sequence ID" value="NZ_JACIEE010000010.1"/>
</dbReference>
<reference evidence="3 4" key="1">
    <citation type="submission" date="2020-08" db="EMBL/GenBank/DDBJ databases">
        <title>Genomic Encyclopedia of Type Strains, Phase IV (KMG-IV): sequencing the most valuable type-strain genomes for metagenomic binning, comparative biology and taxonomic classification.</title>
        <authorList>
            <person name="Goeker M."/>
        </authorList>
    </citation>
    <scope>NUCLEOTIDE SEQUENCE [LARGE SCALE GENOMIC DNA]</scope>
    <source>
        <strain evidence="3 4">DSM 100211</strain>
    </source>
</reference>
<evidence type="ECO:0000313" key="4">
    <source>
        <dbReference type="Proteomes" id="UP000574761"/>
    </source>
</evidence>
<comment type="similarity">
    <text evidence="1">Belongs to the UPF0337 (CsbD) family.</text>
</comment>
<dbReference type="AlphaFoldDB" id="A0A7W6D9N7"/>
<sequence length="65" mass="7758">MNWDIIEGKWTEYKGKAQAQWGKLTDDDLDVINGRRVELAGKIQQRYGIAKDEAERQIDEWQRRH</sequence>